<name>A0A495II52_9MICO</name>
<protein>
    <submittedName>
        <fullName evidence="6">LacI family transcriptional regulator</fullName>
    </submittedName>
</protein>
<dbReference type="AlphaFoldDB" id="A0A495II52"/>
<reference evidence="6 7" key="1">
    <citation type="submission" date="2018-10" db="EMBL/GenBank/DDBJ databases">
        <title>Sequencing the genomes of 1000 actinobacteria strains.</title>
        <authorList>
            <person name="Klenk H.-P."/>
        </authorList>
    </citation>
    <scope>NUCLEOTIDE SEQUENCE [LARGE SCALE GENOMIC DNA]</scope>
    <source>
        <strain evidence="6 7">DSM 17894</strain>
    </source>
</reference>
<comment type="caution">
    <text evidence="6">The sequence shown here is derived from an EMBL/GenBank/DDBJ whole genome shotgun (WGS) entry which is preliminary data.</text>
</comment>
<dbReference type="InterPro" id="IPR010982">
    <property type="entry name" value="Lambda_DNA-bd_dom_sf"/>
</dbReference>
<evidence type="ECO:0000313" key="6">
    <source>
        <dbReference type="EMBL" id="RKR75667.1"/>
    </source>
</evidence>
<dbReference type="RefSeq" id="WP_121370436.1">
    <property type="nucleotide sequence ID" value="NZ_RBKS01000001.1"/>
</dbReference>
<feature type="compositionally biased region" description="Polar residues" evidence="4">
    <location>
        <begin position="11"/>
        <end position="26"/>
    </location>
</feature>
<evidence type="ECO:0000313" key="7">
    <source>
        <dbReference type="Proteomes" id="UP000280008"/>
    </source>
</evidence>
<dbReference type="CDD" id="cd01392">
    <property type="entry name" value="HTH_LacI"/>
    <property type="match status" value="1"/>
</dbReference>
<dbReference type="GO" id="GO:0003700">
    <property type="term" value="F:DNA-binding transcription factor activity"/>
    <property type="evidence" value="ECO:0007669"/>
    <property type="project" value="TreeGrafter"/>
</dbReference>
<dbReference type="OrthoDB" id="4919174at2"/>
<dbReference type="SMART" id="SM00354">
    <property type="entry name" value="HTH_LACI"/>
    <property type="match status" value="1"/>
</dbReference>
<evidence type="ECO:0000259" key="5">
    <source>
        <dbReference type="PROSITE" id="PS50932"/>
    </source>
</evidence>
<keyword evidence="3" id="KW-0804">Transcription</keyword>
<dbReference type="PROSITE" id="PS50932">
    <property type="entry name" value="HTH_LACI_2"/>
    <property type="match status" value="1"/>
</dbReference>
<dbReference type="Pfam" id="PF13377">
    <property type="entry name" value="Peripla_BP_3"/>
    <property type="match status" value="1"/>
</dbReference>
<dbReference type="Gene3D" id="1.10.260.40">
    <property type="entry name" value="lambda repressor-like DNA-binding domains"/>
    <property type="match status" value="1"/>
</dbReference>
<dbReference type="SUPFAM" id="SSF47413">
    <property type="entry name" value="lambda repressor-like DNA-binding domains"/>
    <property type="match status" value="1"/>
</dbReference>
<evidence type="ECO:0000256" key="4">
    <source>
        <dbReference type="SAM" id="MobiDB-lite"/>
    </source>
</evidence>
<proteinExistence type="predicted"/>
<evidence type="ECO:0000256" key="1">
    <source>
        <dbReference type="ARBA" id="ARBA00023015"/>
    </source>
</evidence>
<dbReference type="InterPro" id="IPR000843">
    <property type="entry name" value="HTH_LacI"/>
</dbReference>
<feature type="domain" description="HTH lacI-type" evidence="5">
    <location>
        <begin position="28"/>
        <end position="84"/>
    </location>
</feature>
<dbReference type="InterPro" id="IPR046335">
    <property type="entry name" value="LacI/GalR-like_sensor"/>
</dbReference>
<keyword evidence="7" id="KW-1185">Reference proteome</keyword>
<dbReference type="GO" id="GO:0000976">
    <property type="term" value="F:transcription cis-regulatory region binding"/>
    <property type="evidence" value="ECO:0007669"/>
    <property type="project" value="TreeGrafter"/>
</dbReference>
<dbReference type="PANTHER" id="PTHR30146">
    <property type="entry name" value="LACI-RELATED TRANSCRIPTIONAL REPRESSOR"/>
    <property type="match status" value="1"/>
</dbReference>
<dbReference type="CDD" id="cd06267">
    <property type="entry name" value="PBP1_LacI_sugar_binding-like"/>
    <property type="match status" value="1"/>
</dbReference>
<evidence type="ECO:0000256" key="3">
    <source>
        <dbReference type="ARBA" id="ARBA00023163"/>
    </source>
</evidence>
<dbReference type="EMBL" id="RBKS01000001">
    <property type="protein sequence ID" value="RKR75667.1"/>
    <property type="molecule type" value="Genomic_DNA"/>
</dbReference>
<organism evidence="6 7">
    <name type="scientific">Frondihabitans australicus</name>
    <dbReference type="NCBI Taxonomy" id="386892"/>
    <lineage>
        <taxon>Bacteria</taxon>
        <taxon>Bacillati</taxon>
        <taxon>Actinomycetota</taxon>
        <taxon>Actinomycetes</taxon>
        <taxon>Micrococcales</taxon>
        <taxon>Microbacteriaceae</taxon>
        <taxon>Frondihabitans</taxon>
    </lineage>
</organism>
<gene>
    <name evidence="6" type="ORF">C8E83_2815</name>
</gene>
<feature type="region of interest" description="Disordered" evidence="4">
    <location>
        <begin position="1"/>
        <end position="28"/>
    </location>
</feature>
<accession>A0A495II52</accession>
<keyword evidence="1" id="KW-0805">Transcription regulation</keyword>
<dbReference type="InterPro" id="IPR028082">
    <property type="entry name" value="Peripla_BP_I"/>
</dbReference>
<dbReference type="Pfam" id="PF00356">
    <property type="entry name" value="LacI"/>
    <property type="match status" value="1"/>
</dbReference>
<dbReference type="Proteomes" id="UP000280008">
    <property type="component" value="Unassembled WGS sequence"/>
</dbReference>
<dbReference type="PANTHER" id="PTHR30146:SF155">
    <property type="entry name" value="ALANINE RACEMASE"/>
    <property type="match status" value="1"/>
</dbReference>
<sequence length="377" mass="37785">MPGEAIEGPRPTQSRAPRTQTRSAASRPTAADVAALAGTSVATVSLVANGKTKGRVGAETVARVTDAIDSLGYVVDHAASALARGTADIAVLIAPDLANPYYGDVVRGVTEVLGDRLQLLLAVASTGVQPSPAVMARLVGLRPAGLLVDAPSQAFLAALPDGPATVLLDAPGADAPGTDDTGAGGAATPRDAVNYDLAPGVDALVDHLADQGHRVVAYLDSSTGTETLALRRRLVAAAADRRGLRLVDGASSVIEVAAATHAFEAAWPGWDDSGATAVVCATDTQAYGVLAAARTLDVRVPDDLAVAGFDDLPSSQVTAPGLTSVALPGAALGRTAAARLLRALGLDPEGAGAAEHPAADDLTARLVVRPSTLAPRG</sequence>
<evidence type="ECO:0000256" key="2">
    <source>
        <dbReference type="ARBA" id="ARBA00023125"/>
    </source>
</evidence>
<dbReference type="Gene3D" id="3.40.50.2300">
    <property type="match status" value="2"/>
</dbReference>
<dbReference type="SUPFAM" id="SSF53822">
    <property type="entry name" value="Periplasmic binding protein-like I"/>
    <property type="match status" value="1"/>
</dbReference>
<keyword evidence="2" id="KW-0238">DNA-binding</keyword>